<reference evidence="2" key="1">
    <citation type="submission" date="2022-06" db="EMBL/GenBank/DDBJ databases">
        <title>Solitalea sp. MAHUQ-68 isolated from rhizospheric soil.</title>
        <authorList>
            <person name="Huq M.A."/>
        </authorList>
    </citation>
    <scope>NUCLEOTIDE SEQUENCE</scope>
    <source>
        <strain evidence="2">MAHUQ-68</strain>
    </source>
</reference>
<comment type="caution">
    <text evidence="2">The sequence shown here is derived from an EMBL/GenBank/DDBJ whole genome shotgun (WGS) entry which is preliminary data.</text>
</comment>
<keyword evidence="1" id="KW-1133">Transmembrane helix</keyword>
<keyword evidence="1" id="KW-0812">Transmembrane</keyword>
<dbReference type="EMBL" id="JAMWYS010000016">
    <property type="protein sequence ID" value="MCO4292003.1"/>
    <property type="molecule type" value="Genomic_DNA"/>
</dbReference>
<evidence type="ECO:0000313" key="2">
    <source>
        <dbReference type="EMBL" id="MCO4292003.1"/>
    </source>
</evidence>
<feature type="transmembrane region" description="Helical" evidence="1">
    <location>
        <begin position="54"/>
        <end position="73"/>
    </location>
</feature>
<protein>
    <submittedName>
        <fullName evidence="2">DUF3098 domain-containing protein</fullName>
    </submittedName>
</protein>
<gene>
    <name evidence="2" type="ORF">NF867_03895</name>
</gene>
<evidence type="ECO:0000256" key="1">
    <source>
        <dbReference type="SAM" id="Phobius"/>
    </source>
</evidence>
<dbReference type="InterPro" id="IPR021448">
    <property type="entry name" value="DUF3098"/>
</dbReference>
<feature type="transmembrane region" description="Helical" evidence="1">
    <location>
        <begin position="25"/>
        <end position="42"/>
    </location>
</feature>
<dbReference type="AlphaFoldDB" id="A0A9X2F7A5"/>
<proteinExistence type="predicted"/>
<keyword evidence="3" id="KW-1185">Reference proteome</keyword>
<accession>A0A9X2F7A5</accession>
<dbReference type="Pfam" id="PF11297">
    <property type="entry name" value="DUF3098"/>
    <property type="match status" value="1"/>
</dbReference>
<keyword evidence="1" id="KW-0472">Membrane</keyword>
<dbReference type="RefSeq" id="WP_252586236.1">
    <property type="nucleotide sequence ID" value="NZ_JAMWYS010000016.1"/>
</dbReference>
<evidence type="ECO:0000313" key="3">
    <source>
        <dbReference type="Proteomes" id="UP001155182"/>
    </source>
</evidence>
<name>A0A9X2F7A5_9SPHI</name>
<dbReference type="Proteomes" id="UP001155182">
    <property type="component" value="Unassembled WGS sequence"/>
</dbReference>
<sequence length="78" mass="8603">MSTETKPTSTAADKKVNFLFGRQNYTLMLIGLAVIILGFICMSGTTDIYNNTKLVVAPILVLIGFIIEFFAIFKKPAK</sequence>
<organism evidence="2 3">
    <name type="scientific">Solitalea agri</name>
    <dbReference type="NCBI Taxonomy" id="2953739"/>
    <lineage>
        <taxon>Bacteria</taxon>
        <taxon>Pseudomonadati</taxon>
        <taxon>Bacteroidota</taxon>
        <taxon>Sphingobacteriia</taxon>
        <taxon>Sphingobacteriales</taxon>
        <taxon>Sphingobacteriaceae</taxon>
        <taxon>Solitalea</taxon>
    </lineage>
</organism>